<accession>A0A0L0KH67</accession>
<dbReference type="EMBL" id="JPPY01000068">
    <property type="protein sequence ID" value="KND37203.1"/>
    <property type="molecule type" value="Genomic_DNA"/>
</dbReference>
<dbReference type="PATRIC" id="fig|42234.21.peg.2007"/>
<reference evidence="2" key="1">
    <citation type="submission" date="2014-07" db="EMBL/GenBank/DDBJ databases">
        <title>Genome sequencing of plant-pathogenic Streptomyces species.</title>
        <authorList>
            <person name="Harrison J."/>
            <person name="Sapp M."/>
            <person name="Thwaites R."/>
            <person name="Studholme D.J."/>
        </authorList>
    </citation>
    <scope>NUCLEOTIDE SEQUENCE [LARGE SCALE GENOMIC DNA]</scope>
    <source>
        <strain evidence="2">NCPPB 4445</strain>
    </source>
</reference>
<dbReference type="Proteomes" id="UP000037151">
    <property type="component" value="Unassembled WGS sequence"/>
</dbReference>
<comment type="caution">
    <text evidence="1">The sequence shown here is derived from an EMBL/GenBank/DDBJ whole genome shotgun (WGS) entry which is preliminary data.</text>
</comment>
<name>A0A0L0KH67_9ACTN</name>
<dbReference type="RefSeq" id="WP_050370277.1">
    <property type="nucleotide sequence ID" value="NZ_KQ257813.1"/>
</dbReference>
<dbReference type="AlphaFoldDB" id="A0A0L0KH67"/>
<gene>
    <name evidence="1" type="ORF">IQ63_09740</name>
</gene>
<organism evidence="1 2">
    <name type="scientific">Streptomyces acidiscabies</name>
    <dbReference type="NCBI Taxonomy" id="42234"/>
    <lineage>
        <taxon>Bacteria</taxon>
        <taxon>Bacillati</taxon>
        <taxon>Actinomycetota</taxon>
        <taxon>Actinomycetes</taxon>
        <taxon>Kitasatosporales</taxon>
        <taxon>Streptomycetaceae</taxon>
        <taxon>Streptomyces</taxon>
    </lineage>
</organism>
<evidence type="ECO:0000313" key="2">
    <source>
        <dbReference type="Proteomes" id="UP000037151"/>
    </source>
</evidence>
<proteinExistence type="predicted"/>
<evidence type="ECO:0000313" key="1">
    <source>
        <dbReference type="EMBL" id="KND37203.1"/>
    </source>
</evidence>
<sequence>MNCACPCTGSRRTSHPVAYVPEEVETWNATFVDGSFVELPHTAQHVKALTRLIGGGGYRSATDQLETL</sequence>
<protein>
    <submittedName>
        <fullName evidence="1">Uncharacterized protein</fullName>
    </submittedName>
</protein>